<dbReference type="Pfam" id="PF00232">
    <property type="entry name" value="Glyco_hydro_1"/>
    <property type="match status" value="1"/>
</dbReference>
<evidence type="ECO:0000256" key="4">
    <source>
        <dbReference type="RuleBase" id="RU003690"/>
    </source>
</evidence>
<accession>A0A068NRN1</accession>
<gene>
    <name evidence="5" type="ORF">OP10G_0906</name>
</gene>
<dbReference type="InterPro" id="IPR017853">
    <property type="entry name" value="GH"/>
</dbReference>
<evidence type="ECO:0000313" key="5">
    <source>
        <dbReference type="EMBL" id="AIE84274.1"/>
    </source>
</evidence>
<evidence type="ECO:0000256" key="1">
    <source>
        <dbReference type="ARBA" id="ARBA00010838"/>
    </source>
</evidence>
<dbReference type="PANTHER" id="PTHR10353">
    <property type="entry name" value="GLYCOSYL HYDROLASE"/>
    <property type="match status" value="1"/>
</dbReference>
<dbReference type="OrthoDB" id="9803892at2"/>
<name>A0A068NRN1_FIMGI</name>
<evidence type="ECO:0000256" key="3">
    <source>
        <dbReference type="ARBA" id="ARBA00023295"/>
    </source>
</evidence>
<organism evidence="5 6">
    <name type="scientific">Fimbriimonas ginsengisoli Gsoil 348</name>
    <dbReference type="NCBI Taxonomy" id="661478"/>
    <lineage>
        <taxon>Bacteria</taxon>
        <taxon>Bacillati</taxon>
        <taxon>Armatimonadota</taxon>
        <taxon>Fimbriimonadia</taxon>
        <taxon>Fimbriimonadales</taxon>
        <taxon>Fimbriimonadaceae</taxon>
        <taxon>Fimbriimonas</taxon>
    </lineage>
</organism>
<dbReference type="GO" id="GO:0005975">
    <property type="term" value="P:carbohydrate metabolic process"/>
    <property type="evidence" value="ECO:0007669"/>
    <property type="project" value="InterPro"/>
</dbReference>
<dbReference type="Gene3D" id="3.20.20.80">
    <property type="entry name" value="Glycosidases"/>
    <property type="match status" value="1"/>
</dbReference>
<comment type="similarity">
    <text evidence="1 4">Belongs to the glycosyl hydrolase 1 family.</text>
</comment>
<dbReference type="STRING" id="661478.OP10G_0906"/>
<protein>
    <submittedName>
        <fullName evidence="5">Glycoside hydrolase family 1</fullName>
    </submittedName>
</protein>
<keyword evidence="3" id="KW-0326">Glycosidase</keyword>
<proteinExistence type="inferred from homology"/>
<dbReference type="AlphaFoldDB" id="A0A068NRN1"/>
<reference evidence="5 6" key="1">
    <citation type="journal article" date="2014" name="PLoS ONE">
        <title>The first complete genome sequence of the class fimbriimonadia in the phylum armatimonadetes.</title>
        <authorList>
            <person name="Hu Z.Y."/>
            <person name="Wang Y.Z."/>
            <person name="Im W.T."/>
            <person name="Wang S.Y."/>
            <person name="Zhao G.P."/>
            <person name="Zheng H.J."/>
            <person name="Quan Z.X."/>
        </authorList>
    </citation>
    <scope>NUCLEOTIDE SEQUENCE [LARGE SCALE GENOMIC DNA]</scope>
    <source>
        <strain evidence="5">Gsoil 348</strain>
    </source>
</reference>
<keyword evidence="2 5" id="KW-0378">Hydrolase</keyword>
<dbReference type="InterPro" id="IPR001360">
    <property type="entry name" value="Glyco_hydro_1"/>
</dbReference>
<evidence type="ECO:0000256" key="2">
    <source>
        <dbReference type="ARBA" id="ARBA00022801"/>
    </source>
</evidence>
<dbReference type="EMBL" id="CP007139">
    <property type="protein sequence ID" value="AIE84274.1"/>
    <property type="molecule type" value="Genomic_DNA"/>
</dbReference>
<evidence type="ECO:0000313" key="6">
    <source>
        <dbReference type="Proteomes" id="UP000027982"/>
    </source>
</evidence>
<dbReference type="Proteomes" id="UP000027982">
    <property type="component" value="Chromosome"/>
</dbReference>
<dbReference type="eggNOG" id="COG2723">
    <property type="taxonomic scope" value="Bacteria"/>
</dbReference>
<sequence length="434" mass="50296">MDGGPTRAPKRSQLDDLLQPTAFLWATGIEDTFVFNPHAVTGRILDEYELTKHYERWREDLDLMGSLGVPAARYGIPWYKLSPDRGKWDWSFADAALERMLDLGIDPIVDLIHYGAPKWLEGAFLHPDFPQYMEEYAVAVAERYKGRIRWYTPLNEPRITAHYCGRIGWWPPNRFGWRGFSEVMMSCAKGIVLADRAIHAVDPENVVLHVDATETYDTGDPTMEPQVEFRRDLIYLATDLVTGRVEPGHRLFDWLRKNGIRESQLEWLSQHSIEPDVLGVNLYPMFSRREVFRGPNLTRFKARYGDRTLVKRICEGFWERYRRPVMISETASQGTIQRRSKWLAESLEGVRELRQAGVPVVGYTWWPMFSLVTWAYRQKMGPLSNYVVPMGLWDLRGDDLERVESCVVQEYRRAIAAGHRSVGELRREVPIGVS</sequence>
<dbReference type="GO" id="GO:0008422">
    <property type="term" value="F:beta-glucosidase activity"/>
    <property type="evidence" value="ECO:0007669"/>
    <property type="project" value="TreeGrafter"/>
</dbReference>
<dbReference type="PANTHER" id="PTHR10353:SF36">
    <property type="entry name" value="LP05116P"/>
    <property type="match status" value="1"/>
</dbReference>
<dbReference type="SUPFAM" id="SSF51445">
    <property type="entry name" value="(Trans)glycosidases"/>
    <property type="match status" value="1"/>
</dbReference>
<dbReference type="HOGENOM" id="CLU_645428_0_0_0"/>
<keyword evidence="6" id="KW-1185">Reference proteome</keyword>
<dbReference type="KEGG" id="fgi:OP10G_0906"/>